<keyword evidence="12" id="KW-0902">Two-component regulatory system</keyword>
<dbReference type="SMART" id="SM00387">
    <property type="entry name" value="HATPase_c"/>
    <property type="match status" value="1"/>
</dbReference>
<evidence type="ECO:0000256" key="3">
    <source>
        <dbReference type="ARBA" id="ARBA00012438"/>
    </source>
</evidence>
<dbReference type="PANTHER" id="PTHR42878:SF7">
    <property type="entry name" value="SENSOR HISTIDINE KINASE GLRK"/>
    <property type="match status" value="1"/>
</dbReference>
<accession>A0A944DK68</accession>
<dbReference type="GO" id="GO:0005524">
    <property type="term" value="F:ATP binding"/>
    <property type="evidence" value="ECO:0007669"/>
    <property type="project" value="UniProtKB-KW"/>
</dbReference>
<dbReference type="SMART" id="SM00304">
    <property type="entry name" value="HAMP"/>
    <property type="match status" value="1"/>
</dbReference>
<feature type="coiled-coil region" evidence="13">
    <location>
        <begin position="383"/>
        <end position="410"/>
    </location>
</feature>
<dbReference type="InterPro" id="IPR036890">
    <property type="entry name" value="HATPase_C_sf"/>
</dbReference>
<keyword evidence="18" id="KW-1185">Reference proteome</keyword>
<dbReference type="EMBL" id="JAEKFT010000003">
    <property type="protein sequence ID" value="MBT0960289.1"/>
    <property type="molecule type" value="Genomic_DNA"/>
</dbReference>
<dbReference type="InterPro" id="IPR003661">
    <property type="entry name" value="HisK_dim/P_dom"/>
</dbReference>
<dbReference type="PROSITE" id="PS50885">
    <property type="entry name" value="HAMP"/>
    <property type="match status" value="1"/>
</dbReference>
<dbReference type="GO" id="GO:0030295">
    <property type="term" value="F:protein kinase activator activity"/>
    <property type="evidence" value="ECO:0007669"/>
    <property type="project" value="TreeGrafter"/>
</dbReference>
<feature type="domain" description="Histidine kinase" evidence="15">
    <location>
        <begin position="547"/>
        <end position="755"/>
    </location>
</feature>
<evidence type="ECO:0000256" key="12">
    <source>
        <dbReference type="ARBA" id="ARBA00023012"/>
    </source>
</evidence>
<dbReference type="InterPro" id="IPR003660">
    <property type="entry name" value="HAMP_dom"/>
</dbReference>
<evidence type="ECO:0000256" key="2">
    <source>
        <dbReference type="ARBA" id="ARBA00004651"/>
    </source>
</evidence>
<keyword evidence="11 14" id="KW-1133">Transmembrane helix</keyword>
<dbReference type="CDD" id="cd06225">
    <property type="entry name" value="HAMP"/>
    <property type="match status" value="1"/>
</dbReference>
<keyword evidence="7 14" id="KW-0812">Transmembrane</keyword>
<dbReference type="InterPro" id="IPR050351">
    <property type="entry name" value="BphY/WalK/GraS-like"/>
</dbReference>
<evidence type="ECO:0000256" key="10">
    <source>
        <dbReference type="ARBA" id="ARBA00022840"/>
    </source>
</evidence>
<dbReference type="AlphaFoldDB" id="A0A944DK68"/>
<keyword evidence="8" id="KW-0547">Nucleotide-binding</keyword>
<feature type="transmembrane region" description="Helical" evidence="14">
    <location>
        <begin position="14"/>
        <end position="36"/>
    </location>
</feature>
<evidence type="ECO:0000256" key="1">
    <source>
        <dbReference type="ARBA" id="ARBA00000085"/>
    </source>
</evidence>
<dbReference type="RefSeq" id="WP_214360041.1">
    <property type="nucleotide sequence ID" value="NZ_JAEKFT010000003.1"/>
</dbReference>
<keyword evidence="13" id="KW-0175">Coiled coil</keyword>
<dbReference type="Pfam" id="PF02518">
    <property type="entry name" value="HATPase_c"/>
    <property type="match status" value="1"/>
</dbReference>
<dbReference type="CDD" id="cd00082">
    <property type="entry name" value="HisKA"/>
    <property type="match status" value="1"/>
</dbReference>
<keyword evidence="10" id="KW-0067">ATP-binding</keyword>
<evidence type="ECO:0000256" key="8">
    <source>
        <dbReference type="ARBA" id="ARBA00022741"/>
    </source>
</evidence>
<dbReference type="GO" id="GO:0000156">
    <property type="term" value="F:phosphorelay response regulator activity"/>
    <property type="evidence" value="ECO:0007669"/>
    <property type="project" value="TreeGrafter"/>
</dbReference>
<evidence type="ECO:0000313" key="18">
    <source>
        <dbReference type="Proteomes" id="UP000694660"/>
    </source>
</evidence>
<feature type="transmembrane region" description="Helical" evidence="14">
    <location>
        <begin position="317"/>
        <end position="337"/>
    </location>
</feature>
<dbReference type="PANTHER" id="PTHR42878">
    <property type="entry name" value="TWO-COMPONENT HISTIDINE KINASE"/>
    <property type="match status" value="1"/>
</dbReference>
<evidence type="ECO:0000256" key="11">
    <source>
        <dbReference type="ARBA" id="ARBA00022989"/>
    </source>
</evidence>
<dbReference type="SUPFAM" id="SSF103190">
    <property type="entry name" value="Sensory domain-like"/>
    <property type="match status" value="1"/>
</dbReference>
<dbReference type="InterPro" id="IPR004358">
    <property type="entry name" value="Sig_transdc_His_kin-like_C"/>
</dbReference>
<dbReference type="GO" id="GO:0000155">
    <property type="term" value="F:phosphorelay sensor kinase activity"/>
    <property type="evidence" value="ECO:0007669"/>
    <property type="project" value="InterPro"/>
</dbReference>
<dbReference type="GO" id="GO:0007234">
    <property type="term" value="P:osmosensory signaling via phosphorelay pathway"/>
    <property type="evidence" value="ECO:0007669"/>
    <property type="project" value="TreeGrafter"/>
</dbReference>
<dbReference type="SUPFAM" id="SSF55874">
    <property type="entry name" value="ATPase domain of HSP90 chaperone/DNA topoisomerase II/histidine kinase"/>
    <property type="match status" value="1"/>
</dbReference>
<dbReference type="Proteomes" id="UP000694660">
    <property type="component" value="Unassembled WGS sequence"/>
</dbReference>
<evidence type="ECO:0000256" key="9">
    <source>
        <dbReference type="ARBA" id="ARBA00022777"/>
    </source>
</evidence>
<dbReference type="Gene3D" id="3.30.450.20">
    <property type="entry name" value="PAS domain"/>
    <property type="match status" value="2"/>
</dbReference>
<dbReference type="Gene3D" id="1.10.287.130">
    <property type="match status" value="1"/>
</dbReference>
<dbReference type="PROSITE" id="PS50109">
    <property type="entry name" value="HIS_KIN"/>
    <property type="match status" value="1"/>
</dbReference>
<dbReference type="SUPFAM" id="SSF158472">
    <property type="entry name" value="HAMP domain-like"/>
    <property type="match status" value="1"/>
</dbReference>
<dbReference type="InterPro" id="IPR048760">
    <property type="entry name" value="VP0354-like_sensor_dom"/>
</dbReference>
<dbReference type="InterPro" id="IPR005467">
    <property type="entry name" value="His_kinase_dom"/>
</dbReference>
<dbReference type="Gene3D" id="3.30.565.10">
    <property type="entry name" value="Histidine kinase-like ATPase, C-terminal domain"/>
    <property type="match status" value="1"/>
</dbReference>
<evidence type="ECO:0000313" key="17">
    <source>
        <dbReference type="EMBL" id="MBT0960289.1"/>
    </source>
</evidence>
<dbReference type="Gene3D" id="6.10.340.10">
    <property type="match status" value="1"/>
</dbReference>
<sequence length="757" mass="82317">MPTWPRLGGLTRRIYLAFLVAAVLPTAVAGIIGVYFSVDALRGETLAGLKQEVSLRGEGIDSFLQQISAQLLALSSAPELDAFRDAIGSDNETSARASTEVALARLSGIYQYLYQIRYLSAEGQEQVRVDRIDGQVRVTPPDRLQDKSDRYYVRDALTTPPGRIYISPLDLNVEFGHTETPERPVIRLGTVVPGTATRAPGLLIVNLHADVLLGQIQQMADARRGTAFLFDRAGHYLARAAGEASQGMRMRPVADLAAQFDAALVERMLAAQRITTLAAGEWILAVAPVGAAGDASQWAVALAFPERSLFERVLNLYLLYAVLLLALAVTAIGGFVISRRLLGPMDALSQETEAIAAGDFSRRVTIPGNDEISALGARFNAMAARLQRLYDSLERQRDGLEREVKARTRDLEQERAFLATLIQHLGDGVLAVDRSGRLRLANAQAVKLLRVDAPRAAEHPAFADVWPPWTALAARATEALEAGRGWREDVVAPGQVLAMTVTAYAEGVLLVVRDVSVERQLADERRELDRHMFQMEKLISFGELSMGLAHEIGNPLAGMKAVAQALLYEEDLPTGVPEALSRLEAEIDRLAGFLKSFRGFAAAPVPVTRACALAEVVEDVCFWVRKEARSAGVRVEWLGLDTAPPVQADPQQLKQLLLNLFINALHAMPEGGTLRITADDVADGMLHFHVSDTGVGMPSEIVNQVFEPFFTTRETGTGLGLSIVRKITQVHGALVHIDSAPGHGTTFHLTWPLSETP</sequence>
<dbReference type="Pfam" id="PF21623">
    <property type="entry name" value="HK_sensor_dom_bact"/>
    <property type="match status" value="1"/>
</dbReference>
<keyword evidence="9" id="KW-0418">Kinase</keyword>
<keyword evidence="4" id="KW-1003">Cell membrane</keyword>
<evidence type="ECO:0000256" key="4">
    <source>
        <dbReference type="ARBA" id="ARBA00022475"/>
    </source>
</evidence>
<gene>
    <name evidence="17" type="ORF">I8J34_03800</name>
</gene>
<organism evidence="17 18">
    <name type="scientific">Denitromonas iodatirespirans</name>
    <dbReference type="NCBI Taxonomy" id="2795389"/>
    <lineage>
        <taxon>Bacteria</taxon>
        <taxon>Pseudomonadati</taxon>
        <taxon>Pseudomonadota</taxon>
        <taxon>Betaproteobacteria</taxon>
        <taxon>Rhodocyclales</taxon>
        <taxon>Zoogloeaceae</taxon>
        <taxon>Denitromonas</taxon>
    </lineage>
</organism>
<dbReference type="GO" id="GO:0005886">
    <property type="term" value="C:plasma membrane"/>
    <property type="evidence" value="ECO:0007669"/>
    <property type="project" value="UniProtKB-SubCell"/>
</dbReference>
<proteinExistence type="predicted"/>
<dbReference type="SUPFAM" id="SSF55785">
    <property type="entry name" value="PYP-like sensor domain (PAS domain)"/>
    <property type="match status" value="1"/>
</dbReference>
<evidence type="ECO:0000256" key="6">
    <source>
        <dbReference type="ARBA" id="ARBA00022679"/>
    </source>
</evidence>
<comment type="caution">
    <text evidence="17">The sequence shown here is derived from an EMBL/GenBank/DDBJ whole genome shotgun (WGS) entry which is preliminary data.</text>
</comment>
<dbReference type="InterPro" id="IPR035965">
    <property type="entry name" value="PAS-like_dom_sf"/>
</dbReference>
<protein>
    <recommendedName>
        <fullName evidence="3">histidine kinase</fullName>
        <ecNumber evidence="3">2.7.13.3</ecNumber>
    </recommendedName>
</protein>
<dbReference type="InterPro" id="IPR029151">
    <property type="entry name" value="Sensor-like_sf"/>
</dbReference>
<dbReference type="SMART" id="SM00388">
    <property type="entry name" value="HisKA"/>
    <property type="match status" value="1"/>
</dbReference>
<dbReference type="InterPro" id="IPR003594">
    <property type="entry name" value="HATPase_dom"/>
</dbReference>
<evidence type="ECO:0000256" key="5">
    <source>
        <dbReference type="ARBA" id="ARBA00022553"/>
    </source>
</evidence>
<dbReference type="Pfam" id="PF00512">
    <property type="entry name" value="HisKA"/>
    <property type="match status" value="1"/>
</dbReference>
<evidence type="ECO:0000256" key="13">
    <source>
        <dbReference type="SAM" id="Coils"/>
    </source>
</evidence>
<dbReference type="InterPro" id="IPR036097">
    <property type="entry name" value="HisK_dim/P_sf"/>
</dbReference>
<feature type="domain" description="HAMP" evidence="16">
    <location>
        <begin position="339"/>
        <end position="391"/>
    </location>
</feature>
<evidence type="ECO:0000259" key="16">
    <source>
        <dbReference type="PROSITE" id="PS50885"/>
    </source>
</evidence>
<comment type="subcellular location">
    <subcellularLocation>
        <location evidence="2">Cell membrane</location>
        <topology evidence="2">Multi-pass membrane protein</topology>
    </subcellularLocation>
</comment>
<evidence type="ECO:0000259" key="15">
    <source>
        <dbReference type="PROSITE" id="PS50109"/>
    </source>
</evidence>
<dbReference type="EC" id="2.7.13.3" evidence="3"/>
<dbReference type="PRINTS" id="PR00344">
    <property type="entry name" value="BCTRLSENSOR"/>
</dbReference>
<evidence type="ECO:0000256" key="7">
    <source>
        <dbReference type="ARBA" id="ARBA00022692"/>
    </source>
</evidence>
<comment type="catalytic activity">
    <reaction evidence="1">
        <text>ATP + protein L-histidine = ADP + protein N-phospho-L-histidine.</text>
        <dbReference type="EC" id="2.7.13.3"/>
    </reaction>
</comment>
<name>A0A944DK68_DENI1</name>
<keyword evidence="5" id="KW-0597">Phosphoprotein</keyword>
<evidence type="ECO:0000256" key="14">
    <source>
        <dbReference type="SAM" id="Phobius"/>
    </source>
</evidence>
<dbReference type="Pfam" id="PF00672">
    <property type="entry name" value="HAMP"/>
    <property type="match status" value="1"/>
</dbReference>
<reference evidence="18" key="1">
    <citation type="journal article" date="2022" name="ISME J.">
        <title>Genetic and phylogenetic analysis of dissimilatory iodate-reducing bacteria identifies potential niches across the world's oceans.</title>
        <authorList>
            <person name="Reyes-Umana V."/>
            <person name="Henning Z."/>
            <person name="Lee K."/>
            <person name="Barnum T.P."/>
            <person name="Coates J.D."/>
        </authorList>
    </citation>
    <scope>NUCLEOTIDE SEQUENCE [LARGE SCALE GENOMIC DNA]</scope>
    <source>
        <strain evidence="18">IR12</strain>
    </source>
</reference>
<keyword evidence="14" id="KW-0472">Membrane</keyword>
<keyword evidence="6" id="KW-0808">Transferase</keyword>
<dbReference type="SUPFAM" id="SSF47384">
    <property type="entry name" value="Homodimeric domain of signal transducing histidine kinase"/>
    <property type="match status" value="1"/>
</dbReference>